<comment type="catalytic activity">
    <reaction evidence="11">
        <text>a 6-O-methyl-2'-deoxyguanosine in DNA + L-cysteinyl-[protein] = S-methyl-L-cysteinyl-[protein] + a 2'-deoxyguanosine in DNA</text>
        <dbReference type="Rhea" id="RHEA:24000"/>
        <dbReference type="Rhea" id="RHEA-COMP:10131"/>
        <dbReference type="Rhea" id="RHEA-COMP:10132"/>
        <dbReference type="Rhea" id="RHEA-COMP:11367"/>
        <dbReference type="Rhea" id="RHEA-COMP:11368"/>
        <dbReference type="ChEBI" id="CHEBI:29950"/>
        <dbReference type="ChEBI" id="CHEBI:82612"/>
        <dbReference type="ChEBI" id="CHEBI:85445"/>
        <dbReference type="ChEBI" id="CHEBI:85448"/>
        <dbReference type="EC" id="2.1.1.63"/>
    </reaction>
</comment>
<organism evidence="13 14">
    <name type="scientific">Sphaeroforma arctica JP610</name>
    <dbReference type="NCBI Taxonomy" id="667725"/>
    <lineage>
        <taxon>Eukaryota</taxon>
        <taxon>Ichthyosporea</taxon>
        <taxon>Ichthyophonida</taxon>
        <taxon>Sphaeroforma</taxon>
    </lineage>
</organism>
<comment type="catalytic activity">
    <reaction evidence="1">
        <text>a 4-O-methyl-thymidine in DNA + L-cysteinyl-[protein] = a thymidine in DNA + S-methyl-L-cysteinyl-[protein]</text>
        <dbReference type="Rhea" id="RHEA:53428"/>
        <dbReference type="Rhea" id="RHEA-COMP:10131"/>
        <dbReference type="Rhea" id="RHEA-COMP:10132"/>
        <dbReference type="Rhea" id="RHEA-COMP:13555"/>
        <dbReference type="Rhea" id="RHEA-COMP:13556"/>
        <dbReference type="ChEBI" id="CHEBI:29950"/>
        <dbReference type="ChEBI" id="CHEBI:82612"/>
        <dbReference type="ChEBI" id="CHEBI:137386"/>
        <dbReference type="ChEBI" id="CHEBI:137387"/>
        <dbReference type="EC" id="2.1.1.63"/>
    </reaction>
</comment>
<dbReference type="SUPFAM" id="SSF46767">
    <property type="entry name" value="Methylated DNA-protein cysteine methyltransferase, C-terminal domain"/>
    <property type="match status" value="1"/>
</dbReference>
<dbReference type="STRING" id="667725.A0A0L0G7Y6"/>
<dbReference type="AlphaFoldDB" id="A0A0L0G7Y6"/>
<sequence>MAKVNEIVYGIHNTELGSIIIATTAKGLCWLGFMVTKENGAYKGDGYSRMMQFYPEATVEAETKCACTLPTAHATADCGSCFASEAQTPTAKLLALPLDLRGTAFQMQVWDALLDIPWGATRCYGDIANQIGRPKASRAVGTAVGQNPVSILVPCHRVLQKSGQLGNYGWGLTLKESLLRQEGVLV</sequence>
<dbReference type="InterPro" id="IPR001497">
    <property type="entry name" value="MethylDNA_cys_MeTrfase_AS"/>
</dbReference>
<evidence type="ECO:0000256" key="10">
    <source>
        <dbReference type="ARBA" id="ARBA00031621"/>
    </source>
</evidence>
<evidence type="ECO:0000256" key="3">
    <source>
        <dbReference type="ARBA" id="ARBA00011918"/>
    </source>
</evidence>
<dbReference type="GO" id="GO:0032259">
    <property type="term" value="P:methylation"/>
    <property type="evidence" value="ECO:0007669"/>
    <property type="project" value="UniProtKB-KW"/>
</dbReference>
<evidence type="ECO:0000256" key="4">
    <source>
        <dbReference type="ARBA" id="ARBA00015377"/>
    </source>
</evidence>
<dbReference type="eggNOG" id="KOG4062">
    <property type="taxonomic scope" value="Eukaryota"/>
</dbReference>
<evidence type="ECO:0000256" key="9">
    <source>
        <dbReference type="ARBA" id="ARBA00030795"/>
    </source>
</evidence>
<dbReference type="GO" id="GO:0003908">
    <property type="term" value="F:methylated-DNA-[protein]-cysteine S-methyltransferase activity"/>
    <property type="evidence" value="ECO:0007669"/>
    <property type="project" value="UniProtKB-EC"/>
</dbReference>
<dbReference type="PANTHER" id="PTHR10815:SF13">
    <property type="entry name" value="METHYLATED-DNA--PROTEIN-CYSTEINE METHYLTRANSFERASE"/>
    <property type="match status" value="1"/>
</dbReference>
<keyword evidence="7" id="KW-0227">DNA damage</keyword>
<dbReference type="RefSeq" id="XP_014158908.1">
    <property type="nucleotide sequence ID" value="XM_014303433.1"/>
</dbReference>
<keyword evidence="6" id="KW-0808">Transferase</keyword>
<proteinExistence type="inferred from homology"/>
<dbReference type="GeneID" id="25903299"/>
<name>A0A0L0G7Y6_9EUKA</name>
<dbReference type="GO" id="GO:0006281">
    <property type="term" value="P:DNA repair"/>
    <property type="evidence" value="ECO:0007669"/>
    <property type="project" value="UniProtKB-KW"/>
</dbReference>
<dbReference type="CDD" id="cd06445">
    <property type="entry name" value="ATase"/>
    <property type="match status" value="1"/>
</dbReference>
<evidence type="ECO:0000313" key="13">
    <source>
        <dbReference type="EMBL" id="KNC85006.1"/>
    </source>
</evidence>
<dbReference type="Pfam" id="PF01035">
    <property type="entry name" value="DNA_binding_1"/>
    <property type="match status" value="1"/>
</dbReference>
<dbReference type="FunFam" id="1.10.10.10:FF:000214">
    <property type="entry name" value="Methylated-DNA--protein-cysteine methyltransferase"/>
    <property type="match status" value="1"/>
</dbReference>
<evidence type="ECO:0000256" key="11">
    <source>
        <dbReference type="ARBA" id="ARBA00049348"/>
    </source>
</evidence>
<keyword evidence="14" id="KW-1185">Reference proteome</keyword>
<dbReference type="InterPro" id="IPR014048">
    <property type="entry name" value="MethylDNA_cys_MeTrfase_DNA-bd"/>
</dbReference>
<dbReference type="SUPFAM" id="SSF53155">
    <property type="entry name" value="Methylated DNA-protein cysteine methyltransferase domain"/>
    <property type="match status" value="1"/>
</dbReference>
<dbReference type="Gene3D" id="1.10.10.10">
    <property type="entry name" value="Winged helix-like DNA-binding domain superfamily/Winged helix DNA-binding domain"/>
    <property type="match status" value="1"/>
</dbReference>
<dbReference type="InterPro" id="IPR036217">
    <property type="entry name" value="MethylDNA_cys_MeTrfase_DNAb"/>
</dbReference>
<dbReference type="OrthoDB" id="1907495at2759"/>
<keyword evidence="5" id="KW-0489">Methyltransferase</keyword>
<dbReference type="InterPro" id="IPR036631">
    <property type="entry name" value="MGMT_N_sf"/>
</dbReference>
<evidence type="ECO:0000256" key="8">
    <source>
        <dbReference type="ARBA" id="ARBA00023204"/>
    </source>
</evidence>
<dbReference type="NCBIfam" id="TIGR00589">
    <property type="entry name" value="ogt"/>
    <property type="match status" value="1"/>
</dbReference>
<dbReference type="Gene3D" id="3.30.160.70">
    <property type="entry name" value="Methylated DNA-protein cysteine methyltransferase domain"/>
    <property type="match status" value="1"/>
</dbReference>
<evidence type="ECO:0000256" key="2">
    <source>
        <dbReference type="ARBA" id="ARBA00008711"/>
    </source>
</evidence>
<protein>
    <recommendedName>
        <fullName evidence="4">Methylated-DNA--protein-cysteine methyltransferase</fullName>
        <ecNumber evidence="3">2.1.1.63</ecNumber>
    </recommendedName>
    <alternativeName>
        <fullName evidence="9">6-O-methylguanine-DNA methyltransferase</fullName>
    </alternativeName>
    <alternativeName>
        <fullName evidence="10">O-6-methylguanine-DNA-alkyltransferase</fullName>
    </alternativeName>
</protein>
<gene>
    <name evidence="13" type="ORF">SARC_02795</name>
</gene>
<evidence type="ECO:0000313" key="14">
    <source>
        <dbReference type="Proteomes" id="UP000054560"/>
    </source>
</evidence>
<evidence type="ECO:0000256" key="1">
    <source>
        <dbReference type="ARBA" id="ARBA00001286"/>
    </source>
</evidence>
<keyword evidence="8" id="KW-0234">DNA repair</keyword>
<dbReference type="PANTHER" id="PTHR10815">
    <property type="entry name" value="METHYLATED-DNA--PROTEIN-CYSTEINE METHYLTRANSFERASE"/>
    <property type="match status" value="1"/>
</dbReference>
<dbReference type="EMBL" id="KQ241726">
    <property type="protein sequence ID" value="KNC85006.1"/>
    <property type="molecule type" value="Genomic_DNA"/>
</dbReference>
<evidence type="ECO:0000256" key="5">
    <source>
        <dbReference type="ARBA" id="ARBA00022603"/>
    </source>
</evidence>
<dbReference type="InterPro" id="IPR036388">
    <property type="entry name" value="WH-like_DNA-bd_sf"/>
</dbReference>
<reference evidence="13 14" key="1">
    <citation type="submission" date="2011-02" db="EMBL/GenBank/DDBJ databases">
        <title>The Genome Sequence of Sphaeroforma arctica JP610.</title>
        <authorList>
            <consortium name="The Broad Institute Genome Sequencing Platform"/>
            <person name="Russ C."/>
            <person name="Cuomo C."/>
            <person name="Young S.K."/>
            <person name="Zeng Q."/>
            <person name="Gargeya S."/>
            <person name="Alvarado L."/>
            <person name="Berlin A."/>
            <person name="Chapman S.B."/>
            <person name="Chen Z."/>
            <person name="Freedman E."/>
            <person name="Gellesch M."/>
            <person name="Goldberg J."/>
            <person name="Griggs A."/>
            <person name="Gujja S."/>
            <person name="Heilman E."/>
            <person name="Heiman D."/>
            <person name="Howarth C."/>
            <person name="Mehta T."/>
            <person name="Neiman D."/>
            <person name="Pearson M."/>
            <person name="Roberts A."/>
            <person name="Saif S."/>
            <person name="Shea T."/>
            <person name="Shenoy N."/>
            <person name="Sisk P."/>
            <person name="Stolte C."/>
            <person name="Sykes S."/>
            <person name="White J."/>
            <person name="Yandava C."/>
            <person name="Burger G."/>
            <person name="Gray M.W."/>
            <person name="Holland P.W.H."/>
            <person name="King N."/>
            <person name="Lang F.B.F."/>
            <person name="Roger A.J."/>
            <person name="Ruiz-Trillo I."/>
            <person name="Haas B."/>
            <person name="Nusbaum C."/>
            <person name="Birren B."/>
        </authorList>
    </citation>
    <scope>NUCLEOTIDE SEQUENCE [LARGE SCALE GENOMIC DNA]</scope>
    <source>
        <strain evidence="13 14">JP610</strain>
    </source>
</reference>
<accession>A0A0L0G7Y6</accession>
<feature type="domain" description="Methylated-DNA-[protein]-cysteine S-methyltransferase DNA binding" evidence="12">
    <location>
        <begin position="104"/>
        <end position="184"/>
    </location>
</feature>
<comment type="similarity">
    <text evidence="2">Belongs to the MGMT family.</text>
</comment>
<evidence type="ECO:0000256" key="6">
    <source>
        <dbReference type="ARBA" id="ARBA00022679"/>
    </source>
</evidence>
<evidence type="ECO:0000259" key="12">
    <source>
        <dbReference type="Pfam" id="PF01035"/>
    </source>
</evidence>
<evidence type="ECO:0000256" key="7">
    <source>
        <dbReference type="ARBA" id="ARBA00022763"/>
    </source>
</evidence>
<dbReference type="Proteomes" id="UP000054560">
    <property type="component" value="Unassembled WGS sequence"/>
</dbReference>
<dbReference type="EC" id="2.1.1.63" evidence="3"/>
<dbReference type="PROSITE" id="PS00374">
    <property type="entry name" value="MGMT"/>
    <property type="match status" value="1"/>
</dbReference>